<dbReference type="InterPro" id="IPR014729">
    <property type="entry name" value="Rossmann-like_a/b/a_fold"/>
</dbReference>
<evidence type="ECO:0000313" key="4">
    <source>
        <dbReference type="EMBL" id="EOT72124.1"/>
    </source>
</evidence>
<evidence type="ECO:0000256" key="1">
    <source>
        <dbReference type="ARBA" id="ARBA00008791"/>
    </source>
</evidence>
<dbReference type="HOGENOM" id="CLU_049301_16_0_9"/>
<protein>
    <recommendedName>
        <fullName evidence="2">UspA domain-containing protein</fullName>
    </recommendedName>
</protein>
<organism evidence="3 5">
    <name type="scientific">Enterococcus moraviensis ATCC BAA-383</name>
    <dbReference type="NCBI Taxonomy" id="1158609"/>
    <lineage>
        <taxon>Bacteria</taxon>
        <taxon>Bacillati</taxon>
        <taxon>Bacillota</taxon>
        <taxon>Bacilli</taxon>
        <taxon>Lactobacillales</taxon>
        <taxon>Enterococcaceae</taxon>
        <taxon>Enterococcus</taxon>
    </lineage>
</organism>
<sequence>MNMIKNYSNILVAVDGSKNAELALQYGVAIAKEKHATLYLLSVVDENAISHSSYAYSKVLAEEKEAIEKELLKNIYYATEQGLEDVIPIVEIGNPKEMISTIVPMNQTIDLIIVGATGKGMIQSNQLGTTTSYVVQNAPCNVLVVK</sequence>
<dbReference type="AlphaFoldDB" id="R2QV14"/>
<dbReference type="PATRIC" id="fig|1158609.3.peg.1919"/>
<dbReference type="PANTHER" id="PTHR46268:SF6">
    <property type="entry name" value="UNIVERSAL STRESS PROTEIN UP12"/>
    <property type="match status" value="1"/>
</dbReference>
<accession>R2QV14</accession>
<evidence type="ECO:0000259" key="2">
    <source>
        <dbReference type="Pfam" id="PF00582"/>
    </source>
</evidence>
<dbReference type="Proteomes" id="UP000014157">
    <property type="component" value="Unassembled WGS sequence"/>
</dbReference>
<dbReference type="PRINTS" id="PR01438">
    <property type="entry name" value="UNVRSLSTRESS"/>
</dbReference>
<reference evidence="3 5" key="1">
    <citation type="submission" date="2013-02" db="EMBL/GenBank/DDBJ databases">
        <title>The Genome Sequence of Enterococcus moraviensis BAA-383.</title>
        <authorList>
            <consortium name="The Broad Institute Genome Sequencing Platform"/>
            <consortium name="The Broad Institute Genome Sequencing Center for Infectious Disease"/>
            <person name="Earl A.M."/>
            <person name="Gilmore M.S."/>
            <person name="Lebreton F."/>
            <person name="Walker B."/>
            <person name="Young S.K."/>
            <person name="Zeng Q."/>
            <person name="Gargeya S."/>
            <person name="Fitzgerald M."/>
            <person name="Haas B."/>
            <person name="Abouelleil A."/>
            <person name="Alvarado L."/>
            <person name="Arachchi H.M."/>
            <person name="Berlin A.M."/>
            <person name="Chapman S.B."/>
            <person name="Dewar J."/>
            <person name="Goldberg J."/>
            <person name="Griggs A."/>
            <person name="Gujja S."/>
            <person name="Hansen M."/>
            <person name="Howarth C."/>
            <person name="Imamovic A."/>
            <person name="Larimer J."/>
            <person name="McCowan C."/>
            <person name="Murphy C."/>
            <person name="Neiman D."/>
            <person name="Pearson M."/>
            <person name="Priest M."/>
            <person name="Roberts A."/>
            <person name="Saif S."/>
            <person name="Shea T."/>
            <person name="Sisk P."/>
            <person name="Sykes S."/>
            <person name="Wortman J."/>
            <person name="Nusbaum C."/>
            <person name="Birren B."/>
        </authorList>
    </citation>
    <scope>NUCLEOTIDE SEQUENCE [LARGE SCALE GENOMIC DNA]</scope>
    <source>
        <strain evidence="3 5">ATCC BAA-383</strain>
    </source>
</reference>
<name>R2QV14_9ENTE</name>
<comment type="caution">
    <text evidence="3">The sequence shown here is derived from an EMBL/GenBank/DDBJ whole genome shotgun (WGS) entry which is preliminary data.</text>
</comment>
<comment type="similarity">
    <text evidence="1">Belongs to the universal stress protein A family.</text>
</comment>
<dbReference type="EMBL" id="ASWB01000002">
    <property type="protein sequence ID" value="EOT72124.1"/>
    <property type="molecule type" value="Genomic_DNA"/>
</dbReference>
<evidence type="ECO:0000313" key="5">
    <source>
        <dbReference type="Proteomes" id="UP000013781"/>
    </source>
</evidence>
<dbReference type="Gene3D" id="3.40.50.620">
    <property type="entry name" value="HUPs"/>
    <property type="match status" value="1"/>
</dbReference>
<feature type="domain" description="UspA" evidence="2">
    <location>
        <begin position="7"/>
        <end position="146"/>
    </location>
</feature>
<dbReference type="SUPFAM" id="SSF52402">
    <property type="entry name" value="Adenine nucleotide alpha hydrolases-like"/>
    <property type="match status" value="1"/>
</dbReference>
<dbReference type="InterPro" id="IPR006015">
    <property type="entry name" value="Universal_stress_UspA"/>
</dbReference>
<reference evidence="4 6" key="2">
    <citation type="submission" date="2013-03" db="EMBL/GenBank/DDBJ databases">
        <title>The Genome Sequence of Enterococcus moraviensis BAA-383 (PacBio/Illumina hybrid assembly).</title>
        <authorList>
            <consortium name="The Broad Institute Genomics Platform"/>
            <consortium name="The Broad Institute Genome Sequencing Center for Infectious Disease"/>
            <person name="Earl A."/>
            <person name="Russ C."/>
            <person name="Gilmore M."/>
            <person name="Surin D."/>
            <person name="Walker B."/>
            <person name="Young S."/>
            <person name="Zeng Q."/>
            <person name="Gargeya S."/>
            <person name="Fitzgerald M."/>
            <person name="Haas B."/>
            <person name="Abouelleil A."/>
            <person name="Allen A.W."/>
            <person name="Alvarado L."/>
            <person name="Arachchi H.M."/>
            <person name="Berlin A.M."/>
            <person name="Chapman S.B."/>
            <person name="Gainer-Dewar J."/>
            <person name="Goldberg J."/>
            <person name="Griggs A."/>
            <person name="Gujja S."/>
            <person name="Hansen M."/>
            <person name="Howarth C."/>
            <person name="Imamovic A."/>
            <person name="Ireland A."/>
            <person name="Larimer J."/>
            <person name="McCowan C."/>
            <person name="Murphy C."/>
            <person name="Pearson M."/>
            <person name="Poon T.W."/>
            <person name="Priest M."/>
            <person name="Roberts A."/>
            <person name="Saif S."/>
            <person name="Shea T."/>
            <person name="Sisk P."/>
            <person name="Sykes S."/>
            <person name="Wortman J."/>
            <person name="Nusbaum C."/>
            <person name="Birren B."/>
        </authorList>
    </citation>
    <scope>NUCLEOTIDE SEQUENCE [LARGE SCALE GENOMIC DNA]</scope>
    <source>
        <strain evidence="4 6">ATCC BAA-383</strain>
    </source>
</reference>
<dbReference type="Pfam" id="PF00582">
    <property type="entry name" value="Usp"/>
    <property type="match status" value="1"/>
</dbReference>
<dbReference type="PANTHER" id="PTHR46268">
    <property type="entry name" value="STRESS RESPONSE PROTEIN NHAX"/>
    <property type="match status" value="1"/>
</dbReference>
<evidence type="ECO:0000313" key="3">
    <source>
        <dbReference type="EMBL" id="EOH99193.1"/>
    </source>
</evidence>
<evidence type="ECO:0000313" key="6">
    <source>
        <dbReference type="Proteomes" id="UP000014157"/>
    </source>
</evidence>
<dbReference type="InterPro" id="IPR006016">
    <property type="entry name" value="UspA"/>
</dbReference>
<keyword evidence="6" id="KW-1185">Reference proteome</keyword>
<dbReference type="eggNOG" id="COG0589">
    <property type="taxonomic scope" value="Bacteria"/>
</dbReference>
<dbReference type="EMBL" id="AJAS01000015">
    <property type="protein sequence ID" value="EOH99193.1"/>
    <property type="molecule type" value="Genomic_DNA"/>
</dbReference>
<gene>
    <name evidence="4" type="ORF">I586_01932</name>
    <name evidence="3" type="ORF">UAY_01970</name>
</gene>
<dbReference type="CDD" id="cd00293">
    <property type="entry name" value="USP-like"/>
    <property type="match status" value="1"/>
</dbReference>
<dbReference type="STRING" id="155617.RV09_GL002660"/>
<dbReference type="Proteomes" id="UP000013781">
    <property type="component" value="Unassembled WGS sequence"/>
</dbReference>
<proteinExistence type="inferred from homology"/>